<evidence type="ECO:0000256" key="1">
    <source>
        <dbReference type="SAM" id="MobiDB-lite"/>
    </source>
</evidence>
<dbReference type="EMBL" id="GL573271">
    <property type="protein sequence ID" value="ELR01956.1"/>
    <property type="molecule type" value="Genomic_DNA"/>
</dbReference>
<reference evidence="3" key="1">
    <citation type="submission" date="2010-09" db="EMBL/GenBank/DDBJ databases">
        <title>The genome sequence of Geomyces destructans 20631-21.</title>
        <authorList>
            <consortium name="The Broad Institute Genome Sequencing Platform"/>
            <person name="Cuomo C.A."/>
            <person name="Blehert D.S."/>
            <person name="Lorch J.M."/>
            <person name="Young S.K."/>
            <person name="Zeng Q."/>
            <person name="Gargeya S."/>
            <person name="Fitzgerald M."/>
            <person name="Haas B."/>
            <person name="Abouelleil A."/>
            <person name="Alvarado L."/>
            <person name="Arachchi H.M."/>
            <person name="Berlin A."/>
            <person name="Brown A."/>
            <person name="Chapman S.B."/>
            <person name="Chen Z."/>
            <person name="Dunbar C."/>
            <person name="Freedman E."/>
            <person name="Gearin G."/>
            <person name="Gellesch M."/>
            <person name="Goldberg J."/>
            <person name="Griggs A."/>
            <person name="Gujja S."/>
            <person name="Heiman D."/>
            <person name="Howarth C."/>
            <person name="Larson L."/>
            <person name="Lui A."/>
            <person name="MacDonald P.J.P."/>
            <person name="Montmayeur A."/>
            <person name="Murphy C."/>
            <person name="Neiman D."/>
            <person name="Pearson M."/>
            <person name="Priest M."/>
            <person name="Roberts A."/>
            <person name="Saif S."/>
            <person name="Shea T."/>
            <person name="Shenoy N."/>
            <person name="Sisk P."/>
            <person name="Stolte C."/>
            <person name="Sykes S."/>
            <person name="Wortman J."/>
            <person name="Nusbaum C."/>
            <person name="Birren B."/>
        </authorList>
    </citation>
    <scope>NUCLEOTIDE SEQUENCE [LARGE SCALE GENOMIC DNA]</scope>
    <source>
        <strain evidence="3">ATCC MYA-4855 / 20631-21</strain>
    </source>
</reference>
<keyword evidence="3" id="KW-1185">Reference proteome</keyword>
<proteinExistence type="predicted"/>
<dbReference type="HOGENOM" id="CLU_1856142_0_0_1"/>
<feature type="compositionally biased region" description="Polar residues" evidence="1">
    <location>
        <begin position="20"/>
        <end position="34"/>
    </location>
</feature>
<feature type="compositionally biased region" description="Basic and acidic residues" evidence="1">
    <location>
        <begin position="59"/>
        <end position="83"/>
    </location>
</feature>
<dbReference type="VEuPathDB" id="FungiDB:GMDG_05129"/>
<dbReference type="AlphaFoldDB" id="L8FQG6"/>
<gene>
    <name evidence="2" type="ORF">GMDG_05129</name>
</gene>
<organism evidence="2 3">
    <name type="scientific">Pseudogymnoascus destructans (strain ATCC MYA-4855 / 20631-21)</name>
    <name type="common">Bat white-nose syndrome fungus</name>
    <name type="synonym">Geomyces destructans</name>
    <dbReference type="NCBI Taxonomy" id="658429"/>
    <lineage>
        <taxon>Eukaryota</taxon>
        <taxon>Fungi</taxon>
        <taxon>Dikarya</taxon>
        <taxon>Ascomycota</taxon>
        <taxon>Pezizomycotina</taxon>
        <taxon>Leotiomycetes</taxon>
        <taxon>Thelebolales</taxon>
        <taxon>Thelebolaceae</taxon>
        <taxon>Pseudogymnoascus</taxon>
    </lineage>
</organism>
<feature type="region of interest" description="Disordered" evidence="1">
    <location>
        <begin position="1"/>
        <end position="138"/>
    </location>
</feature>
<dbReference type="InParanoid" id="L8FQG6"/>
<protein>
    <submittedName>
        <fullName evidence="2">Uncharacterized protein</fullName>
    </submittedName>
</protein>
<feature type="compositionally biased region" description="Basic residues" evidence="1">
    <location>
        <begin position="95"/>
        <end position="106"/>
    </location>
</feature>
<dbReference type="Proteomes" id="UP000011064">
    <property type="component" value="Unassembled WGS sequence"/>
</dbReference>
<evidence type="ECO:0000313" key="2">
    <source>
        <dbReference type="EMBL" id="ELR01956.1"/>
    </source>
</evidence>
<name>L8FQG6_PSED2</name>
<sequence length="138" mass="15353">MDTAKVKLPENQKQVAGPSWTPQINSAQTGTVRSQPRRRRGKEPSKVMAARHISSAGEAESKSRCRSRESAEIQDEAAREPHRVMTARSSARPAKDKRKRRAKKPVPKAGIRRLGAARAQATSQSPGPTWRPKRRNDI</sequence>
<evidence type="ECO:0000313" key="3">
    <source>
        <dbReference type="Proteomes" id="UP000011064"/>
    </source>
</evidence>
<feature type="compositionally biased region" description="Basic and acidic residues" evidence="1">
    <location>
        <begin position="1"/>
        <end position="10"/>
    </location>
</feature>
<accession>L8FQG6</accession>